<evidence type="ECO:0000313" key="2">
    <source>
        <dbReference type="EMBL" id="MAA15533.1"/>
    </source>
</evidence>
<feature type="signal peptide" evidence="1">
    <location>
        <begin position="1"/>
        <end position="18"/>
    </location>
</feature>
<reference evidence="2" key="1">
    <citation type="journal article" date="2017" name="Parasit. Vectors">
        <title>Sialotranscriptomics of Rhipicephalus zambeziensis reveals intricate expression profiles of secretory proteins and suggests tight temporal transcriptional regulation during blood-feeding.</title>
        <authorList>
            <person name="de Castro M.H."/>
            <person name="de Klerk D."/>
            <person name="Pienaar R."/>
            <person name="Rees D.J.G."/>
            <person name="Mans B.J."/>
        </authorList>
    </citation>
    <scope>NUCLEOTIDE SEQUENCE</scope>
    <source>
        <tissue evidence="2">Salivary glands</tissue>
    </source>
</reference>
<keyword evidence="1" id="KW-0732">Signal</keyword>
<name>A0A224YMS0_9ACAR</name>
<protein>
    <submittedName>
        <fullName evidence="2">Metastriate one of each protein family</fullName>
    </submittedName>
</protein>
<dbReference type="EMBL" id="GFPF01004387">
    <property type="protein sequence ID" value="MAA15533.1"/>
    <property type="molecule type" value="Transcribed_RNA"/>
</dbReference>
<accession>A0A224YMS0</accession>
<sequence>MGLRSVFGVLALLSSTRAAMFYKTDTCANMGSVKVIGVFALLSSAHAAMFSRSDAPCDFTDVYVDDKVFSNLVAKLPESIEYGPQRYRSLLPGLEVGGQTFEGLRKLRLLGSPIAYCSNGTRMVQADFLSDFQTQFWAPWKTCSGDEGRVNMLCSLTRFTFLFRVLPATAEGVKLEFDRAIPVSALGIRLSVEGTASGVSAALEVLSALLPAFMQEIWSGQYSQGIKAAFQTIEK</sequence>
<evidence type="ECO:0000256" key="1">
    <source>
        <dbReference type="SAM" id="SignalP"/>
    </source>
</evidence>
<feature type="chain" id="PRO_5012601230" evidence="1">
    <location>
        <begin position="19"/>
        <end position="235"/>
    </location>
</feature>
<organism evidence="2">
    <name type="scientific">Rhipicephalus zambeziensis</name>
    <dbReference type="NCBI Taxonomy" id="60191"/>
    <lineage>
        <taxon>Eukaryota</taxon>
        <taxon>Metazoa</taxon>
        <taxon>Ecdysozoa</taxon>
        <taxon>Arthropoda</taxon>
        <taxon>Chelicerata</taxon>
        <taxon>Arachnida</taxon>
        <taxon>Acari</taxon>
        <taxon>Parasitiformes</taxon>
        <taxon>Ixodida</taxon>
        <taxon>Ixodoidea</taxon>
        <taxon>Ixodidae</taxon>
        <taxon>Rhipicephalinae</taxon>
        <taxon>Rhipicephalus</taxon>
        <taxon>Rhipicephalus</taxon>
    </lineage>
</organism>
<proteinExistence type="predicted"/>
<dbReference type="AlphaFoldDB" id="A0A224YMS0"/>